<evidence type="ECO:0000256" key="7">
    <source>
        <dbReference type="ARBA" id="ARBA00022490"/>
    </source>
</evidence>
<evidence type="ECO:0000256" key="4">
    <source>
        <dbReference type="ARBA" id="ARBA00010883"/>
    </source>
</evidence>
<dbReference type="GO" id="GO:0034499">
    <property type="term" value="P:late endosome to Golgi transport"/>
    <property type="evidence" value="ECO:0007669"/>
    <property type="project" value="TreeGrafter"/>
</dbReference>
<dbReference type="SUPFAM" id="SSF64268">
    <property type="entry name" value="PX domain"/>
    <property type="match status" value="1"/>
</dbReference>
<evidence type="ECO:0000256" key="8">
    <source>
        <dbReference type="ARBA" id="ARBA00022927"/>
    </source>
</evidence>
<keyword evidence="7" id="KW-0963">Cytoplasm</keyword>
<evidence type="ECO:0000256" key="2">
    <source>
        <dbReference type="ARBA" id="ARBA00004255"/>
    </source>
</evidence>
<dbReference type="STRING" id="418784.A0A2P7YH85"/>
<dbReference type="InterPro" id="IPR051074">
    <property type="entry name" value="Sorting_Nexin"/>
</dbReference>
<keyword evidence="9" id="KW-0333">Golgi apparatus</keyword>
<dbReference type="PANTHER" id="PTHR45963:SF2">
    <property type="entry name" value="RE52028P"/>
    <property type="match status" value="1"/>
</dbReference>
<dbReference type="InterPro" id="IPR036871">
    <property type="entry name" value="PX_dom_sf"/>
</dbReference>
<sequence>MSKPFQPISEVLKDKHKEQSFDDIYGEPENFLEVEVRNPQTHYSKDPYTDYEIVCRTNIPAFKKRQSRVRRRYSDFVAFRKILDLETLRVVIPPLPGKILLSLNRFNDVNIENRRQGLEKFLRVVSGHPILQTKSTTLRDFMQNDRWEPRYPLEPRELLS</sequence>
<dbReference type="PROSITE" id="PS50195">
    <property type="entry name" value="PX"/>
    <property type="match status" value="1"/>
</dbReference>
<dbReference type="EMBL" id="PYFQ01000017">
    <property type="protein sequence ID" value="PSK35314.1"/>
    <property type="molecule type" value="Genomic_DNA"/>
</dbReference>
<dbReference type="GO" id="GO:0032266">
    <property type="term" value="F:phosphatidylinositol-3-phosphate binding"/>
    <property type="evidence" value="ECO:0007669"/>
    <property type="project" value="TreeGrafter"/>
</dbReference>
<evidence type="ECO:0000313" key="15">
    <source>
        <dbReference type="Proteomes" id="UP000241107"/>
    </source>
</evidence>
<keyword evidence="8" id="KW-0653">Protein transport</keyword>
<evidence type="ECO:0000313" key="14">
    <source>
        <dbReference type="EMBL" id="PSK35314.1"/>
    </source>
</evidence>
<evidence type="ECO:0000256" key="5">
    <source>
        <dbReference type="ARBA" id="ARBA00020436"/>
    </source>
</evidence>
<dbReference type="SMART" id="SM00312">
    <property type="entry name" value="PX"/>
    <property type="match status" value="1"/>
</dbReference>
<evidence type="ECO:0000256" key="6">
    <source>
        <dbReference type="ARBA" id="ARBA00022448"/>
    </source>
</evidence>
<comment type="similarity">
    <text evidence="4">Belongs to the sorting nexin family.</text>
</comment>
<dbReference type="Gene3D" id="3.30.1520.10">
    <property type="entry name" value="Phox-like domain"/>
    <property type="match status" value="1"/>
</dbReference>
<dbReference type="GO" id="GO:0030904">
    <property type="term" value="C:retromer complex"/>
    <property type="evidence" value="ECO:0007669"/>
    <property type="project" value="TreeGrafter"/>
</dbReference>
<dbReference type="GO" id="GO:0031901">
    <property type="term" value="C:early endosome membrane"/>
    <property type="evidence" value="ECO:0007669"/>
    <property type="project" value="TreeGrafter"/>
</dbReference>
<dbReference type="InterPro" id="IPR001683">
    <property type="entry name" value="PX_dom"/>
</dbReference>
<evidence type="ECO:0000256" key="9">
    <source>
        <dbReference type="ARBA" id="ARBA00023034"/>
    </source>
</evidence>
<dbReference type="Pfam" id="PF00787">
    <property type="entry name" value="PX"/>
    <property type="match status" value="1"/>
</dbReference>
<feature type="domain" description="PX" evidence="13">
    <location>
        <begin position="29"/>
        <end position="148"/>
    </location>
</feature>
<evidence type="ECO:0000256" key="1">
    <source>
        <dbReference type="ARBA" id="ARBA00004179"/>
    </source>
</evidence>
<dbReference type="GeneID" id="36568159"/>
<organism evidence="14 15">
    <name type="scientific">Candidozyma pseudohaemuli</name>
    <dbReference type="NCBI Taxonomy" id="418784"/>
    <lineage>
        <taxon>Eukaryota</taxon>
        <taxon>Fungi</taxon>
        <taxon>Dikarya</taxon>
        <taxon>Ascomycota</taxon>
        <taxon>Saccharomycotina</taxon>
        <taxon>Pichiomycetes</taxon>
        <taxon>Metschnikowiaceae</taxon>
        <taxon>Candidozyma</taxon>
    </lineage>
</organism>
<dbReference type="OrthoDB" id="5227681at2759"/>
<keyword evidence="6" id="KW-0813">Transport</keyword>
<dbReference type="GO" id="GO:0000139">
    <property type="term" value="C:Golgi membrane"/>
    <property type="evidence" value="ECO:0007669"/>
    <property type="project" value="UniProtKB-SubCell"/>
</dbReference>
<protein>
    <recommendedName>
        <fullName evidence="5">Sorting nexin-3</fullName>
    </recommendedName>
</protein>
<keyword evidence="11" id="KW-0472">Membrane</keyword>
<evidence type="ECO:0000259" key="13">
    <source>
        <dbReference type="PROSITE" id="PS50195"/>
    </source>
</evidence>
<dbReference type="PANTHER" id="PTHR45963">
    <property type="entry name" value="RE52028P"/>
    <property type="match status" value="1"/>
</dbReference>
<evidence type="ECO:0000256" key="3">
    <source>
        <dbReference type="ARBA" id="ARBA00004496"/>
    </source>
</evidence>
<dbReference type="VEuPathDB" id="FungiDB:C7M61_004772"/>
<name>A0A2P7YH85_9ASCO</name>
<comment type="subcellular location">
    <subcellularLocation>
        <location evidence="3">Cytoplasm</location>
    </subcellularLocation>
    <subcellularLocation>
        <location evidence="2">Golgi apparatus membrane</location>
        <topology evidence="2">Peripheral membrane protein</topology>
        <orientation evidence="2">Cytoplasmic side</orientation>
    </subcellularLocation>
    <subcellularLocation>
        <location evidence="1">Prevacuolar compartment membrane</location>
        <topology evidence="1">Peripheral membrane protein</topology>
        <orientation evidence="1">Cytoplasmic side</orientation>
    </subcellularLocation>
</comment>
<dbReference type="GO" id="GO:0032456">
    <property type="term" value="P:endocytic recycling"/>
    <property type="evidence" value="ECO:0007669"/>
    <property type="project" value="TreeGrafter"/>
</dbReference>
<comment type="function">
    <text evidence="12">Required for retention of late Golgi membrane proteins. Component of the retrieval machinery that functions by direct interaction with the cytosolic tails of certain TGN membrane proteins during the sorting/budding process at the prevacuolar compartment. Binds phosphatidylinositol 3-phosphate (PtdIns(P3)).</text>
</comment>
<keyword evidence="15" id="KW-1185">Reference proteome</keyword>
<dbReference type="RefSeq" id="XP_024711839.1">
    <property type="nucleotide sequence ID" value="XM_024860089.1"/>
</dbReference>
<proteinExistence type="inferred from homology"/>
<gene>
    <name evidence="14" type="ORF">C7M61_004772</name>
</gene>
<reference evidence="14 15" key="1">
    <citation type="submission" date="2018-03" db="EMBL/GenBank/DDBJ databases">
        <title>Candida pseudohaemulonii genome assembly and annotation.</title>
        <authorList>
            <person name="Munoz J.F."/>
            <person name="Gade L.G."/>
            <person name="Chow N.A."/>
            <person name="Litvintseva A.P."/>
            <person name="Loparev V.N."/>
            <person name="Cuomo C.A."/>
        </authorList>
    </citation>
    <scope>NUCLEOTIDE SEQUENCE [LARGE SCALE GENOMIC DNA]</scope>
    <source>
        <strain evidence="14 15">B12108</strain>
    </source>
</reference>
<dbReference type="GO" id="GO:0015031">
    <property type="term" value="P:protein transport"/>
    <property type="evidence" value="ECO:0007669"/>
    <property type="project" value="UniProtKB-KW"/>
</dbReference>
<evidence type="ECO:0000256" key="10">
    <source>
        <dbReference type="ARBA" id="ARBA00023121"/>
    </source>
</evidence>
<dbReference type="AlphaFoldDB" id="A0A2P7YH85"/>
<keyword evidence="10" id="KW-0446">Lipid-binding</keyword>
<comment type="caution">
    <text evidence="14">The sequence shown here is derived from an EMBL/GenBank/DDBJ whole genome shotgun (WGS) entry which is preliminary data.</text>
</comment>
<evidence type="ECO:0000256" key="12">
    <source>
        <dbReference type="ARBA" id="ARBA00025533"/>
    </source>
</evidence>
<dbReference type="Proteomes" id="UP000241107">
    <property type="component" value="Unassembled WGS sequence"/>
</dbReference>
<evidence type="ECO:0000256" key="11">
    <source>
        <dbReference type="ARBA" id="ARBA00023136"/>
    </source>
</evidence>
<accession>A0A2P7YH85</accession>